<name>A0AA86QYL1_9EUKA</name>
<evidence type="ECO:0000313" key="5">
    <source>
        <dbReference type="EMBL" id="CAL6091568.1"/>
    </source>
</evidence>
<reference evidence="3" key="1">
    <citation type="submission" date="2023-06" db="EMBL/GenBank/DDBJ databases">
        <authorList>
            <person name="Kurt Z."/>
        </authorList>
    </citation>
    <scope>NUCLEOTIDE SEQUENCE</scope>
</reference>
<protein>
    <submittedName>
        <fullName evidence="4">Hypothetical_protein</fullName>
    </submittedName>
</protein>
<evidence type="ECO:0000313" key="4">
    <source>
        <dbReference type="EMBL" id="CAL6083959.1"/>
    </source>
</evidence>
<feature type="transmembrane region" description="Helical" evidence="1">
    <location>
        <begin position="137"/>
        <end position="159"/>
    </location>
</feature>
<comment type="caution">
    <text evidence="3">The sequence shown here is derived from an EMBL/GenBank/DDBJ whole genome shotgun (WGS) entry which is preliminary data.</text>
</comment>
<dbReference type="EMBL" id="CATOUU010000377">
    <property type="protein sequence ID" value="CAI9926891.1"/>
    <property type="molecule type" value="Genomic_DNA"/>
</dbReference>
<feature type="transmembrane region" description="Helical" evidence="1">
    <location>
        <begin position="64"/>
        <end position="83"/>
    </location>
</feature>
<dbReference type="Proteomes" id="UP001642409">
    <property type="component" value="Unassembled WGS sequence"/>
</dbReference>
<sequence>MNQPESYHLSFQGCYFLIGLVDVLDLSIFDQRFEAERLYIDEINKQYLILDLQSIQLNLLLQRFILSIQVLIFALKLSLTVLFQTGKFLINNIVQIAYHITQNWVLPSPSPEASSERSESLPVVQCLVGHLVGHKQYLWIQMLQILGLDIIIYNLSLIINELVQKINKVFRYWDMIIKVILLMKKSQLSQVKKTLDDDDDDDDVVR</sequence>
<evidence type="ECO:0000313" key="2">
    <source>
        <dbReference type="EMBL" id="CAI9926891.1"/>
    </source>
</evidence>
<gene>
    <name evidence="2" type="ORF">HINF_LOCUS14536</name>
    <name evidence="3" type="ORF">HINF_LOCUS53337</name>
    <name evidence="4" type="ORF">HINF_LOCUS61975</name>
    <name evidence="5" type="ORF">HINF_LOCUS65850</name>
</gene>
<evidence type="ECO:0000256" key="1">
    <source>
        <dbReference type="SAM" id="Phobius"/>
    </source>
</evidence>
<accession>A0AA86QYL1</accession>
<keyword evidence="6" id="KW-1185">Reference proteome</keyword>
<keyword evidence="1" id="KW-0812">Transmembrane</keyword>
<keyword evidence="1" id="KW-0472">Membrane</keyword>
<evidence type="ECO:0000313" key="6">
    <source>
        <dbReference type="Proteomes" id="UP001642409"/>
    </source>
</evidence>
<evidence type="ECO:0000313" key="3">
    <source>
        <dbReference type="EMBL" id="CAI9965692.1"/>
    </source>
</evidence>
<dbReference type="EMBL" id="CAXDID020000436">
    <property type="protein sequence ID" value="CAL6091568.1"/>
    <property type="molecule type" value="Genomic_DNA"/>
</dbReference>
<reference evidence="4 6" key="2">
    <citation type="submission" date="2024-07" db="EMBL/GenBank/DDBJ databases">
        <authorList>
            <person name="Akdeniz Z."/>
        </authorList>
    </citation>
    <scope>NUCLEOTIDE SEQUENCE [LARGE SCALE GENOMIC DNA]</scope>
</reference>
<dbReference type="EMBL" id="CAXDID020000375">
    <property type="protein sequence ID" value="CAL6083959.1"/>
    <property type="molecule type" value="Genomic_DNA"/>
</dbReference>
<organism evidence="3">
    <name type="scientific">Hexamita inflata</name>
    <dbReference type="NCBI Taxonomy" id="28002"/>
    <lineage>
        <taxon>Eukaryota</taxon>
        <taxon>Metamonada</taxon>
        <taxon>Diplomonadida</taxon>
        <taxon>Hexamitidae</taxon>
        <taxon>Hexamitinae</taxon>
        <taxon>Hexamita</taxon>
    </lineage>
</organism>
<dbReference type="AlphaFoldDB" id="A0AA86QYL1"/>
<keyword evidence="1" id="KW-1133">Transmembrane helix</keyword>
<dbReference type="EMBL" id="CATOUU010000993">
    <property type="protein sequence ID" value="CAI9965692.1"/>
    <property type="molecule type" value="Genomic_DNA"/>
</dbReference>
<proteinExistence type="predicted"/>